<name>A0A7Y4ICL1_MYXXA</name>
<organism evidence="1 2">
    <name type="scientific">Myxococcus xanthus</name>
    <dbReference type="NCBI Taxonomy" id="34"/>
    <lineage>
        <taxon>Bacteria</taxon>
        <taxon>Pseudomonadati</taxon>
        <taxon>Myxococcota</taxon>
        <taxon>Myxococcia</taxon>
        <taxon>Myxococcales</taxon>
        <taxon>Cystobacterineae</taxon>
        <taxon>Myxococcaceae</taxon>
        <taxon>Myxococcus</taxon>
    </lineage>
</organism>
<accession>A0A7Y4ICL1</accession>
<protein>
    <submittedName>
        <fullName evidence="1">Uncharacterized protein</fullName>
    </submittedName>
</protein>
<gene>
    <name evidence="1" type="ORF">HNV28_00160</name>
</gene>
<dbReference type="EMBL" id="JABFNT010000001">
    <property type="protein sequence ID" value="NOJ76786.1"/>
    <property type="molecule type" value="Genomic_DNA"/>
</dbReference>
<evidence type="ECO:0000313" key="1">
    <source>
        <dbReference type="EMBL" id="NOJ76786.1"/>
    </source>
</evidence>
<sequence>MAGLAEAKMQLRQCLVASKNRRDLQAIGVGYAISSPNFPDTNRLSISEEDFKSLKKYFLDDLASDLEFSFLYPDTEFAWEVASSGSTRGVQDFKISPRTVFGSGTAIFNYHIGVA</sequence>
<dbReference type="AlphaFoldDB" id="A0A7Y4ICL1"/>
<dbReference type="Proteomes" id="UP000533080">
    <property type="component" value="Unassembled WGS sequence"/>
</dbReference>
<reference evidence="1 2" key="1">
    <citation type="submission" date="2020-05" db="EMBL/GenBank/DDBJ databases">
        <authorList>
            <person name="Whitworth D."/>
        </authorList>
    </citation>
    <scope>NUCLEOTIDE SEQUENCE [LARGE SCALE GENOMIC DNA]</scope>
    <source>
        <strain evidence="1 2">AM005</strain>
    </source>
</reference>
<proteinExistence type="predicted"/>
<evidence type="ECO:0000313" key="2">
    <source>
        <dbReference type="Proteomes" id="UP000533080"/>
    </source>
</evidence>
<comment type="caution">
    <text evidence="1">The sequence shown here is derived from an EMBL/GenBank/DDBJ whole genome shotgun (WGS) entry which is preliminary data.</text>
</comment>
<dbReference type="RefSeq" id="WP_171439359.1">
    <property type="nucleotide sequence ID" value="NZ_JABFNS010000002.1"/>
</dbReference>